<accession>A0ACB5TCZ7</accession>
<evidence type="ECO:0000313" key="1">
    <source>
        <dbReference type="EMBL" id="GME86050.1"/>
    </source>
</evidence>
<comment type="caution">
    <text evidence="1">The sequence shown here is derived from an EMBL/GenBank/DDBJ whole genome shotgun (WGS) entry which is preliminary data.</text>
</comment>
<gene>
    <name evidence="1" type="ORF">Amon02_000785000</name>
</gene>
<sequence length="216" mass="23653">MMTACQLDYSLKLPFSNNSNSDKKPFMSTTANSRSQSLSVPKTSAFTTPHSFYMPSSTSITSTSLCAGSNTVSSQLLSSDIPFLYCSNKKILIDLAKCFALHHGYKLVISKNDKKRCILKCSKHSKRATAAAQAAQATSDIKSDSPSSPPPTSCSCNFRVEVQYKIKKDLWLLKPVVQSHSHSSTIELPAEMALISSSQTELVQGRSIRYQVVEIT</sequence>
<keyword evidence="2" id="KW-1185">Reference proteome</keyword>
<proteinExistence type="predicted"/>
<reference evidence="1" key="1">
    <citation type="submission" date="2023-04" db="EMBL/GenBank/DDBJ databases">
        <title>Ambrosiozyma monospora NBRC 10751.</title>
        <authorList>
            <person name="Ichikawa N."/>
            <person name="Sato H."/>
            <person name="Tonouchi N."/>
        </authorList>
    </citation>
    <scope>NUCLEOTIDE SEQUENCE</scope>
    <source>
        <strain evidence="1">NBRC 10751</strain>
    </source>
</reference>
<organism evidence="1 2">
    <name type="scientific">Ambrosiozyma monospora</name>
    <name type="common">Yeast</name>
    <name type="synonym">Endomycopsis monosporus</name>
    <dbReference type="NCBI Taxonomy" id="43982"/>
    <lineage>
        <taxon>Eukaryota</taxon>
        <taxon>Fungi</taxon>
        <taxon>Dikarya</taxon>
        <taxon>Ascomycota</taxon>
        <taxon>Saccharomycotina</taxon>
        <taxon>Pichiomycetes</taxon>
        <taxon>Pichiales</taxon>
        <taxon>Pichiaceae</taxon>
        <taxon>Ambrosiozyma</taxon>
    </lineage>
</organism>
<protein>
    <submittedName>
        <fullName evidence="1">Unnamed protein product</fullName>
    </submittedName>
</protein>
<dbReference type="Proteomes" id="UP001165064">
    <property type="component" value="Unassembled WGS sequence"/>
</dbReference>
<dbReference type="EMBL" id="BSXS01006728">
    <property type="protein sequence ID" value="GME86050.1"/>
    <property type="molecule type" value="Genomic_DNA"/>
</dbReference>
<name>A0ACB5TCZ7_AMBMO</name>
<evidence type="ECO:0000313" key="2">
    <source>
        <dbReference type="Proteomes" id="UP001165064"/>
    </source>
</evidence>